<dbReference type="SUPFAM" id="SSF54928">
    <property type="entry name" value="RNA-binding domain, RBD"/>
    <property type="match status" value="1"/>
</dbReference>
<feature type="region of interest" description="Disordered" evidence="1">
    <location>
        <begin position="234"/>
        <end position="273"/>
    </location>
</feature>
<dbReference type="InterPro" id="IPR035979">
    <property type="entry name" value="RBD_domain_sf"/>
</dbReference>
<feature type="compositionally biased region" description="Low complexity" evidence="1">
    <location>
        <begin position="382"/>
        <end position="392"/>
    </location>
</feature>
<dbReference type="EMBL" id="OB663907">
    <property type="protein sequence ID" value="CAD7231823.1"/>
    <property type="molecule type" value="Genomic_DNA"/>
</dbReference>
<dbReference type="GO" id="GO:0003723">
    <property type="term" value="F:RNA binding"/>
    <property type="evidence" value="ECO:0007669"/>
    <property type="project" value="UniProtKB-UniRule"/>
</dbReference>
<dbReference type="SMART" id="SM00360">
    <property type="entry name" value="RRM"/>
    <property type="match status" value="1"/>
</dbReference>
<reference evidence="2" key="1">
    <citation type="submission" date="2020-11" db="EMBL/GenBank/DDBJ databases">
        <authorList>
            <person name="Tran Van P."/>
        </authorList>
    </citation>
    <scope>NUCLEOTIDE SEQUENCE</scope>
</reference>
<dbReference type="Pfam" id="PF00076">
    <property type="entry name" value="RRM_1"/>
    <property type="match status" value="1"/>
</dbReference>
<sequence length="498" mass="55325">MPASAAAASSSAAASTSAAGKREDVIRPMKSLFVRNIPADFDQARCEREFSQFPGFVSFQMLTKGKGSGFLNYDSIEHAISAKEEFARSILKVTFKGSTTCDECSAEVTKWVNCPCKGATYCTPRCLVEYHKKGHAADCKPMPTECQCLLGRKFPGAIRCVCQKTSWCSVNCLEKAMDTHEPNCIPRRFIPPALRQRFRQNRDVSQFCDTLYELEVWQFFSEERPRLPLLRVPPRSLTPVHDPSRRRRVRGARRTPHLPPHPRPDEEREGAGVAVGRGHAADCKPMPTECQCLLGRKFPGAIRCVCQKTSWCSVNCLEKAMDTHEPNCIPRRFIPPALRQRFRQNRDRREAPASAPPRPTSLPDTSPRSKPQKARARSQTHAAPSSAPAAGRGTRGRGRGGRARYPPRGGFSARAFTRSRPPQPTPTAGATATNVVKLRTQVTELKKEMNTVTKSYQKELAALRQEVQQLKLSKKGGDKADDDSAPVTLSSDLLPKEE</sequence>
<gene>
    <name evidence="2" type="ORF">CTOB1V02_LOCUS9666</name>
</gene>
<feature type="region of interest" description="Disordered" evidence="1">
    <location>
        <begin position="344"/>
        <end position="433"/>
    </location>
</feature>
<name>A0A7R8ZP37_9CRUS</name>
<feature type="compositionally biased region" description="Basic residues" evidence="1">
    <location>
        <begin position="244"/>
        <end position="256"/>
    </location>
</feature>
<organism evidence="2">
    <name type="scientific">Cyprideis torosa</name>
    <dbReference type="NCBI Taxonomy" id="163714"/>
    <lineage>
        <taxon>Eukaryota</taxon>
        <taxon>Metazoa</taxon>
        <taxon>Ecdysozoa</taxon>
        <taxon>Arthropoda</taxon>
        <taxon>Crustacea</taxon>
        <taxon>Oligostraca</taxon>
        <taxon>Ostracoda</taxon>
        <taxon>Podocopa</taxon>
        <taxon>Podocopida</taxon>
        <taxon>Cytherocopina</taxon>
        <taxon>Cytheroidea</taxon>
        <taxon>Cytherideidae</taxon>
        <taxon>Cyprideis</taxon>
    </lineage>
</organism>
<dbReference type="Gene3D" id="3.30.70.330">
    <property type="match status" value="1"/>
</dbReference>
<dbReference type="PROSITE" id="PS50102">
    <property type="entry name" value="RRM"/>
    <property type="match status" value="1"/>
</dbReference>
<dbReference type="AlphaFoldDB" id="A0A7R8ZP37"/>
<feature type="region of interest" description="Disordered" evidence="1">
    <location>
        <begin position="471"/>
        <end position="498"/>
    </location>
</feature>
<accession>A0A7R8ZP37</accession>
<proteinExistence type="predicted"/>
<dbReference type="InterPro" id="IPR000504">
    <property type="entry name" value="RRM_dom"/>
</dbReference>
<dbReference type="PROSITE" id="PS01360">
    <property type="entry name" value="ZF_MYND_1"/>
    <property type="match status" value="1"/>
</dbReference>
<dbReference type="InterPro" id="IPR012677">
    <property type="entry name" value="Nucleotide-bd_a/b_plait_sf"/>
</dbReference>
<evidence type="ECO:0000256" key="1">
    <source>
        <dbReference type="SAM" id="MobiDB-lite"/>
    </source>
</evidence>
<evidence type="ECO:0000313" key="2">
    <source>
        <dbReference type="EMBL" id="CAD7231823.1"/>
    </source>
</evidence>
<dbReference type="OrthoDB" id="266020at2759"/>
<protein>
    <submittedName>
        <fullName evidence="2">Uncharacterized protein</fullName>
    </submittedName>
</protein>
<dbReference type="InterPro" id="IPR002893">
    <property type="entry name" value="Znf_MYND"/>
</dbReference>